<dbReference type="Gene3D" id="3.40.640.10">
    <property type="entry name" value="Type I PLP-dependent aspartate aminotransferase-like (Major domain)"/>
    <property type="match status" value="1"/>
</dbReference>
<dbReference type="EMBL" id="JAUESC010000384">
    <property type="protein sequence ID" value="KAK0582334.1"/>
    <property type="molecule type" value="Genomic_DNA"/>
</dbReference>
<keyword evidence="2" id="KW-1185">Reference proteome</keyword>
<proteinExistence type="predicted"/>
<evidence type="ECO:0000313" key="2">
    <source>
        <dbReference type="Proteomes" id="UP001168877"/>
    </source>
</evidence>
<protein>
    <recommendedName>
        <fullName evidence="3">Glycine hydroxymethyltransferase</fullName>
    </recommendedName>
</protein>
<gene>
    <name evidence="1" type="ORF">LWI29_024337</name>
</gene>
<dbReference type="AlphaFoldDB" id="A0AA39S029"/>
<dbReference type="SUPFAM" id="SSF53383">
    <property type="entry name" value="PLP-dependent transferases"/>
    <property type="match status" value="1"/>
</dbReference>
<accession>A0AA39S029</accession>
<name>A0AA39S029_ACESA</name>
<comment type="caution">
    <text evidence="1">The sequence shown here is derived from an EMBL/GenBank/DDBJ whole genome shotgun (WGS) entry which is preliminary data.</text>
</comment>
<organism evidence="1 2">
    <name type="scientific">Acer saccharum</name>
    <name type="common">Sugar maple</name>
    <dbReference type="NCBI Taxonomy" id="4024"/>
    <lineage>
        <taxon>Eukaryota</taxon>
        <taxon>Viridiplantae</taxon>
        <taxon>Streptophyta</taxon>
        <taxon>Embryophyta</taxon>
        <taxon>Tracheophyta</taxon>
        <taxon>Spermatophyta</taxon>
        <taxon>Magnoliopsida</taxon>
        <taxon>eudicotyledons</taxon>
        <taxon>Gunneridae</taxon>
        <taxon>Pentapetalae</taxon>
        <taxon>rosids</taxon>
        <taxon>malvids</taxon>
        <taxon>Sapindales</taxon>
        <taxon>Sapindaceae</taxon>
        <taxon>Hippocastanoideae</taxon>
        <taxon>Acereae</taxon>
        <taxon>Acer</taxon>
    </lineage>
</organism>
<dbReference type="Proteomes" id="UP001168877">
    <property type="component" value="Unassembled WGS sequence"/>
</dbReference>
<sequence>MLPAVTFPLRSMAVFSLKFVAGIEWPKNSVHSLLSSLRVVLSSTVVVLEEKALDFRPNYARFRAFADKCGELFFRDMAHISGLVSA</sequence>
<reference evidence="1" key="1">
    <citation type="journal article" date="2022" name="Plant J.">
        <title>Strategies of tolerance reflected in two North American maple genomes.</title>
        <authorList>
            <person name="McEvoy S.L."/>
            <person name="Sezen U.U."/>
            <person name="Trouern-Trend A."/>
            <person name="McMahon S.M."/>
            <person name="Schaberg P.G."/>
            <person name="Yang J."/>
            <person name="Wegrzyn J.L."/>
            <person name="Swenson N.G."/>
        </authorList>
    </citation>
    <scope>NUCLEOTIDE SEQUENCE</scope>
    <source>
        <strain evidence="1">NS2018</strain>
    </source>
</reference>
<dbReference type="InterPro" id="IPR015421">
    <property type="entry name" value="PyrdxlP-dep_Trfase_major"/>
</dbReference>
<reference evidence="1" key="2">
    <citation type="submission" date="2023-06" db="EMBL/GenBank/DDBJ databases">
        <authorList>
            <person name="Swenson N.G."/>
            <person name="Wegrzyn J.L."/>
            <person name="Mcevoy S.L."/>
        </authorList>
    </citation>
    <scope>NUCLEOTIDE SEQUENCE</scope>
    <source>
        <strain evidence="1">NS2018</strain>
        <tissue evidence="1">Leaf</tissue>
    </source>
</reference>
<dbReference type="InterPro" id="IPR015424">
    <property type="entry name" value="PyrdxlP-dep_Trfase"/>
</dbReference>
<evidence type="ECO:0008006" key="3">
    <source>
        <dbReference type="Google" id="ProtNLM"/>
    </source>
</evidence>
<evidence type="ECO:0000313" key="1">
    <source>
        <dbReference type="EMBL" id="KAK0582334.1"/>
    </source>
</evidence>